<evidence type="ECO:0000256" key="8">
    <source>
        <dbReference type="ARBA" id="ARBA00022840"/>
    </source>
</evidence>
<dbReference type="Ensembl" id="ENSLOCT00000015183.1">
    <property type="protein sequence ID" value="ENSLOCP00000015154.1"/>
    <property type="gene ID" value="ENSLOCG00000012316.1"/>
</dbReference>
<dbReference type="Proteomes" id="UP000018468">
    <property type="component" value="Linkage group LG6"/>
</dbReference>
<evidence type="ECO:0000256" key="1">
    <source>
        <dbReference type="ARBA" id="ARBA00004888"/>
    </source>
</evidence>
<name>W5N3E5_LEPOC</name>
<dbReference type="Bgee" id="ENSLOCG00000012316">
    <property type="expression patterns" value="Expressed in mesonephros and 12 other cell types or tissues"/>
</dbReference>
<dbReference type="GO" id="GO:0005536">
    <property type="term" value="F:D-glucose binding"/>
    <property type="evidence" value="ECO:0007669"/>
    <property type="project" value="InterPro"/>
</dbReference>
<dbReference type="eggNOG" id="KOG2744">
    <property type="taxonomic scope" value="Eukaryota"/>
</dbReference>
<dbReference type="FunFam" id="3.30.420.40:FF:000095">
    <property type="entry name" value="Phosphotransferase"/>
    <property type="match status" value="1"/>
</dbReference>
<dbReference type="eggNOG" id="KOG1369">
    <property type="taxonomic scope" value="Eukaryota"/>
</dbReference>
<evidence type="ECO:0000256" key="9">
    <source>
        <dbReference type="ARBA" id="ARBA00023152"/>
    </source>
</evidence>
<dbReference type="GO" id="GO:0005524">
    <property type="term" value="F:ATP binding"/>
    <property type="evidence" value="ECO:0007669"/>
    <property type="project" value="UniProtKB-KW"/>
</dbReference>
<feature type="region of interest" description="Disordered" evidence="12">
    <location>
        <begin position="1136"/>
        <end position="1200"/>
    </location>
</feature>
<dbReference type="EMBL" id="AHAT01005531">
    <property type="status" value="NOT_ANNOTATED_CDS"/>
    <property type="molecule type" value="Genomic_DNA"/>
</dbReference>
<dbReference type="PANTHER" id="PTHR19443">
    <property type="entry name" value="HEXOKINASE"/>
    <property type="match status" value="1"/>
</dbReference>
<dbReference type="FunFam" id="3.40.367.20:FF:000001">
    <property type="entry name" value="Hexokinase 1"/>
    <property type="match status" value="1"/>
</dbReference>
<evidence type="ECO:0000256" key="10">
    <source>
        <dbReference type="ARBA" id="ARBA00044613"/>
    </source>
</evidence>
<dbReference type="InterPro" id="IPR001312">
    <property type="entry name" value="Hexokinase"/>
</dbReference>
<keyword evidence="16" id="KW-1185">Reference proteome</keyword>
<dbReference type="PROSITE" id="PS51748">
    <property type="entry name" value="HEXOKINASE_2"/>
    <property type="match status" value="1"/>
</dbReference>
<dbReference type="InterPro" id="IPR019807">
    <property type="entry name" value="Hexokinase_BS"/>
</dbReference>
<evidence type="ECO:0000256" key="4">
    <source>
        <dbReference type="ARBA" id="ARBA00012324"/>
    </source>
</evidence>
<feature type="region of interest" description="Disordered" evidence="12">
    <location>
        <begin position="882"/>
        <end position="992"/>
    </location>
</feature>
<feature type="region of interest" description="Disordered" evidence="12">
    <location>
        <begin position="1030"/>
        <end position="1055"/>
    </location>
</feature>
<dbReference type="EMBL" id="AHAT01005530">
    <property type="status" value="NOT_ANNOTATED_CDS"/>
    <property type="molecule type" value="Genomic_DNA"/>
</dbReference>
<evidence type="ECO:0000256" key="12">
    <source>
        <dbReference type="SAM" id="MobiDB-lite"/>
    </source>
</evidence>
<evidence type="ECO:0000313" key="15">
    <source>
        <dbReference type="Ensembl" id="ENSLOCP00000015154.1"/>
    </source>
</evidence>
<organism evidence="15 16">
    <name type="scientific">Lepisosteus oculatus</name>
    <name type="common">Spotted gar</name>
    <dbReference type="NCBI Taxonomy" id="7918"/>
    <lineage>
        <taxon>Eukaryota</taxon>
        <taxon>Metazoa</taxon>
        <taxon>Chordata</taxon>
        <taxon>Craniata</taxon>
        <taxon>Vertebrata</taxon>
        <taxon>Euteleostomi</taxon>
        <taxon>Actinopterygii</taxon>
        <taxon>Neopterygii</taxon>
        <taxon>Holostei</taxon>
        <taxon>Semionotiformes</taxon>
        <taxon>Lepisosteidae</taxon>
        <taxon>Lepisosteus</taxon>
    </lineage>
</organism>
<reference evidence="15" key="3">
    <citation type="submission" date="2025-09" db="UniProtKB">
        <authorList>
            <consortium name="Ensembl"/>
        </authorList>
    </citation>
    <scope>IDENTIFICATION</scope>
</reference>
<comment type="catalytic activity">
    <reaction evidence="11">
        <text>D-glucose + ATP = D-glucose 6-phosphate + ADP + H(+)</text>
        <dbReference type="Rhea" id="RHEA:17825"/>
        <dbReference type="ChEBI" id="CHEBI:4167"/>
        <dbReference type="ChEBI" id="CHEBI:15378"/>
        <dbReference type="ChEBI" id="CHEBI:30616"/>
        <dbReference type="ChEBI" id="CHEBI:61548"/>
        <dbReference type="ChEBI" id="CHEBI:456216"/>
        <dbReference type="EC" id="2.7.1.1"/>
    </reaction>
    <physiologicalReaction direction="left-to-right" evidence="11">
        <dbReference type="Rhea" id="RHEA:17826"/>
    </physiologicalReaction>
</comment>
<dbReference type="PROSITE" id="PS00378">
    <property type="entry name" value="HEXOKINASE_1"/>
    <property type="match status" value="1"/>
</dbReference>
<evidence type="ECO:0000256" key="3">
    <source>
        <dbReference type="ARBA" id="ARBA00009225"/>
    </source>
</evidence>
<dbReference type="GO" id="GO:0005829">
    <property type="term" value="C:cytosol"/>
    <property type="evidence" value="ECO:0000318"/>
    <property type="project" value="GO_Central"/>
</dbReference>
<comment type="similarity">
    <text evidence="3">Belongs to the hexokinase family.</text>
</comment>
<keyword evidence="6" id="KW-0547">Nucleotide-binding</keyword>
<feature type="compositionally biased region" description="Basic and acidic residues" evidence="12">
    <location>
        <begin position="1157"/>
        <end position="1169"/>
    </location>
</feature>
<comment type="catalytic activity">
    <reaction evidence="10">
        <text>a D-hexose + ATP = a D-hexose 6-phosphate + ADP + H(+)</text>
        <dbReference type="Rhea" id="RHEA:22740"/>
        <dbReference type="ChEBI" id="CHEBI:4194"/>
        <dbReference type="ChEBI" id="CHEBI:15378"/>
        <dbReference type="ChEBI" id="CHEBI:30616"/>
        <dbReference type="ChEBI" id="CHEBI:229467"/>
        <dbReference type="ChEBI" id="CHEBI:456216"/>
        <dbReference type="EC" id="2.7.1.1"/>
    </reaction>
    <physiologicalReaction direction="left-to-right" evidence="10">
        <dbReference type="Rhea" id="RHEA:22741"/>
    </physiologicalReaction>
</comment>
<evidence type="ECO:0000256" key="5">
    <source>
        <dbReference type="ARBA" id="ARBA00022679"/>
    </source>
</evidence>
<evidence type="ECO:0000256" key="11">
    <source>
        <dbReference type="ARBA" id="ARBA00048160"/>
    </source>
</evidence>
<dbReference type="GO" id="GO:0008865">
    <property type="term" value="F:fructokinase activity"/>
    <property type="evidence" value="ECO:0000318"/>
    <property type="project" value="GO_Central"/>
</dbReference>
<dbReference type="GO" id="GO:0003677">
    <property type="term" value="F:DNA binding"/>
    <property type="evidence" value="ECO:0007669"/>
    <property type="project" value="InterPro"/>
</dbReference>
<dbReference type="InterPro" id="IPR036431">
    <property type="entry name" value="ARID_dom_sf"/>
</dbReference>
<dbReference type="EMBL" id="AHAT01005532">
    <property type="status" value="NOT_ANNOTATED_CDS"/>
    <property type="molecule type" value="Genomic_DNA"/>
</dbReference>
<feature type="compositionally biased region" description="Low complexity" evidence="12">
    <location>
        <begin position="1139"/>
        <end position="1149"/>
    </location>
</feature>
<dbReference type="GeneTree" id="ENSGT00950000182787"/>
<evidence type="ECO:0000256" key="6">
    <source>
        <dbReference type="ARBA" id="ARBA00022741"/>
    </source>
</evidence>
<proteinExistence type="inferred from homology"/>
<dbReference type="STRING" id="7918.ENSLOCP00000015154"/>
<dbReference type="InterPro" id="IPR022673">
    <property type="entry name" value="Hexokinase_C"/>
</dbReference>
<dbReference type="AlphaFoldDB" id="W5N3E5"/>
<dbReference type="EC" id="2.7.1.1" evidence="4"/>
<sequence length="1200" mass="131604">LQSEDCQSHVCEMIASVEITVEEWLQPFRLSWEKLRDISSRLLRDMEKGLDKHSHRGAPVKMLPTFVRSTPDGTESGDFLALDLGGTNFRVLHVRVEETMKKVVKMESQTCPVPQEIMLGTGTQLFDHIAACLADFLESQGIKHQVLPLGFTFSFPCTQKGIDKSYLICWTKGFKCSGVEGQDVAKLLKDAIHRRGDYDIGSVAMVNDTVGTMMSCGYRDQSCEIGMIVGTGTNACYMEDMKNVKRVEGEDGHMCINMEWGGFGDDRSLSDVQTEFDLEVDRRSLNPGQHMFEKMISGMYLGELARLVLIRLAQEKLLFGGEMSEALLTPGKFETKHISEIEEDRNGLTRAREILEDLGLSPTGEDCGIVRHVCSTVSTRSAHLCAAALATVANRIRSNRGLDHLRTTVGVDGTVYKKHPKFSERLQQALRTLAPRCQVSFLLSEDGSGKGAAMVTAVAQRLAGQSRLLDDSEEDTAAEPWLGAPCCLRGSYAFYKSFRCCGEAGRRPGVWRLGEFYFVRCGPLEPVCIAEVTLLWEDQSQRHLLASSRLYFLPEDTPKGRTGEHGEVSCDEAFITKISSVRLKRSRGGAEECLRVKVLSYPQYCRFRSLQKRMQDRARGPGLRDPHLLALGGVQVSSRNTRILYCRDTFNHPTLDSNASVWTEFGERDGQRGGAVREHLAAPGGGAALPRPALSLHGKQGLPHLQGAQPGLQKDEYKLCRRQMDNISEVKKLNCNINKCVSHRVSAPSLTTLTHFVCVFFFQSTSSFCSRLSRRWEDTRRVCGSARARGPEDALTAVSCAAGELSSAPSGLHDGFPDHCASSRYRSSYFSRSTLRLQVTAQRLWKQVYNELGGSPGSTSAATCTRRHYERLILPYARHLKGEDDESDPLPTPQTPSGSSLNGSSPRPGQERPGVKSQESRVRLKGAEGPKQARARSRASPAGGASRPGGGGSRQHQIRTKDPGAVLPAQQVKPGSALGGLPVGPKDGAARPLSPLQELRLGRVSGAFPLTQGLSPLDILKSRLGYGASESLASSSQDPRISLSDAPVRDGRTRHPIPPLKIIPLDIDCSLQVRQLMRTPLGSSQFHCFTKKLSEVLAQDLSKTRQHGSPASGSPEQIVPLNLSKRCTIKRPADDLEAQGLPPCLSGSPSPQPAKRPRPEWEAENEPGRPLKQSSRFPVAPAAQEEPADLSSPERARAKL</sequence>
<evidence type="ECO:0000256" key="2">
    <source>
        <dbReference type="ARBA" id="ARBA00005028"/>
    </source>
</evidence>
<dbReference type="GO" id="GO:0005739">
    <property type="term" value="C:mitochondrion"/>
    <property type="evidence" value="ECO:0000318"/>
    <property type="project" value="GO_Central"/>
</dbReference>
<feature type="domain" description="Hexokinase N-terminal" evidence="13">
    <location>
        <begin position="21"/>
        <end position="218"/>
    </location>
</feature>
<evidence type="ECO:0000313" key="16">
    <source>
        <dbReference type="Proteomes" id="UP000018468"/>
    </source>
</evidence>
<dbReference type="GO" id="GO:0004340">
    <property type="term" value="F:glucokinase activity"/>
    <property type="evidence" value="ECO:0000318"/>
    <property type="project" value="GO_Central"/>
</dbReference>
<feature type="compositionally biased region" description="Basic and acidic residues" evidence="12">
    <location>
        <begin position="909"/>
        <end position="928"/>
    </location>
</feature>
<dbReference type="UniPathway" id="UPA00109">
    <property type="reaction ID" value="UER00180"/>
</dbReference>
<dbReference type="PRINTS" id="PR00475">
    <property type="entry name" value="HEXOKINASE"/>
</dbReference>
<dbReference type="OMA" id="CDEAFIT"/>
<dbReference type="UniPathway" id="UPA00242"/>
<dbReference type="HOGENOM" id="CLU_260245_0_0_1"/>
<dbReference type="Gene3D" id="1.10.150.60">
    <property type="entry name" value="ARID DNA-binding domain"/>
    <property type="match status" value="1"/>
</dbReference>
<keyword evidence="7" id="KW-0418">Kinase</keyword>
<dbReference type="Pfam" id="PF00349">
    <property type="entry name" value="Hexokinase_1"/>
    <property type="match status" value="1"/>
</dbReference>
<reference evidence="16" key="1">
    <citation type="submission" date="2011-12" db="EMBL/GenBank/DDBJ databases">
        <title>The Draft Genome of Lepisosteus oculatus.</title>
        <authorList>
            <consortium name="The Broad Institute Genome Assembly &amp; Analysis Group"/>
            <consortium name="Computational R&amp;D Group"/>
            <consortium name="and Sequencing Platform"/>
            <person name="Di Palma F."/>
            <person name="Alfoldi J."/>
            <person name="Johnson J."/>
            <person name="Berlin A."/>
            <person name="Gnerre S."/>
            <person name="Jaffe D."/>
            <person name="MacCallum I."/>
            <person name="Young S."/>
            <person name="Walker B.J."/>
            <person name="Lander E.S."/>
            <person name="Lindblad-Toh K."/>
        </authorList>
    </citation>
    <scope>NUCLEOTIDE SEQUENCE [LARGE SCALE GENOMIC DNA]</scope>
</reference>
<comment type="pathway">
    <text evidence="1">Carbohydrate degradation; glycolysis; D-glyceraldehyde 3-phosphate and glycerone phosphate from D-glucose: step 1/4.</text>
</comment>
<dbReference type="Pfam" id="PF03727">
    <property type="entry name" value="Hexokinase_2"/>
    <property type="match status" value="1"/>
</dbReference>
<dbReference type="SUPFAM" id="SSF46774">
    <property type="entry name" value="ARID-like"/>
    <property type="match status" value="1"/>
</dbReference>
<comment type="pathway">
    <text evidence="2">Carbohydrate metabolism; hexose metabolism.</text>
</comment>
<dbReference type="Gene3D" id="3.30.420.40">
    <property type="match status" value="1"/>
</dbReference>
<dbReference type="GO" id="GO:0051156">
    <property type="term" value="P:glucose 6-phosphate metabolic process"/>
    <property type="evidence" value="ECO:0000318"/>
    <property type="project" value="GO_Central"/>
</dbReference>
<keyword evidence="9" id="KW-0324">Glycolysis</keyword>
<dbReference type="InterPro" id="IPR022672">
    <property type="entry name" value="Hexokinase_N"/>
</dbReference>
<dbReference type="InParanoid" id="W5N3E5"/>
<feature type="compositionally biased region" description="Polar residues" evidence="12">
    <location>
        <begin position="895"/>
        <end position="907"/>
    </location>
</feature>
<evidence type="ECO:0000259" key="14">
    <source>
        <dbReference type="Pfam" id="PF03727"/>
    </source>
</evidence>
<dbReference type="InterPro" id="IPR043129">
    <property type="entry name" value="ATPase_NBD"/>
</dbReference>
<accession>W5N3E5</accession>
<keyword evidence="5" id="KW-0808">Transferase</keyword>
<keyword evidence="8" id="KW-0067">ATP-binding</keyword>
<reference evidence="15" key="2">
    <citation type="submission" date="2025-08" db="UniProtKB">
        <authorList>
            <consortium name="Ensembl"/>
        </authorList>
    </citation>
    <scope>IDENTIFICATION</scope>
</reference>
<dbReference type="PANTHER" id="PTHR19443:SF84">
    <property type="entry name" value="PHOSPHOTRANSFERASE"/>
    <property type="match status" value="1"/>
</dbReference>
<protein>
    <recommendedName>
        <fullName evidence="4">hexokinase</fullName>
        <ecNumber evidence="4">2.7.1.1</ecNumber>
    </recommendedName>
</protein>
<dbReference type="GO" id="GO:0006096">
    <property type="term" value="P:glycolytic process"/>
    <property type="evidence" value="ECO:0000318"/>
    <property type="project" value="GO_Central"/>
</dbReference>
<dbReference type="Gene3D" id="3.40.367.20">
    <property type="match status" value="1"/>
</dbReference>
<dbReference type="SUPFAM" id="SSF53067">
    <property type="entry name" value="Actin-like ATPase domain"/>
    <property type="match status" value="2"/>
</dbReference>
<dbReference type="GO" id="GO:0006006">
    <property type="term" value="P:glucose metabolic process"/>
    <property type="evidence" value="ECO:0000318"/>
    <property type="project" value="GO_Central"/>
</dbReference>
<dbReference type="GO" id="GO:0001678">
    <property type="term" value="P:intracellular glucose homeostasis"/>
    <property type="evidence" value="ECO:0000318"/>
    <property type="project" value="GO_Central"/>
</dbReference>
<feature type="domain" description="Hexokinase C-terminal" evidence="14">
    <location>
        <begin position="224"/>
        <end position="458"/>
    </location>
</feature>
<evidence type="ECO:0000256" key="7">
    <source>
        <dbReference type="ARBA" id="ARBA00022777"/>
    </source>
</evidence>
<evidence type="ECO:0000259" key="13">
    <source>
        <dbReference type="Pfam" id="PF00349"/>
    </source>
</evidence>